<dbReference type="InterPro" id="IPR007253">
    <property type="entry name" value="Cell_wall-bd_2"/>
</dbReference>
<gene>
    <name evidence="2" type="ORF">HMPREF0634_0922</name>
</gene>
<dbReference type="STRING" id="596315.HMPREF0634_0922"/>
<evidence type="ECO:0000313" key="2">
    <source>
        <dbReference type="EMBL" id="EFM65234.1"/>
    </source>
</evidence>
<dbReference type="Gene3D" id="3.40.50.12090">
    <property type="match status" value="3"/>
</dbReference>
<feature type="signal peptide" evidence="1">
    <location>
        <begin position="1"/>
        <end position="26"/>
    </location>
</feature>
<keyword evidence="3" id="KW-1185">Reference proteome</keyword>
<evidence type="ECO:0000313" key="3">
    <source>
        <dbReference type="Proteomes" id="UP000003244"/>
    </source>
</evidence>
<dbReference type="GeneID" id="84800066"/>
<dbReference type="OrthoDB" id="1750954at2"/>
<dbReference type="AlphaFoldDB" id="E0E1J7"/>
<protein>
    <submittedName>
        <fullName evidence="2">Putative cell wall binding repeat 2</fullName>
    </submittedName>
</protein>
<dbReference type="Pfam" id="PF04122">
    <property type="entry name" value="CW_binding_2"/>
    <property type="match status" value="3"/>
</dbReference>
<dbReference type="EMBL" id="ADGQ01000018">
    <property type="protein sequence ID" value="EFM65234.1"/>
    <property type="molecule type" value="Genomic_DNA"/>
</dbReference>
<name>E0E1J7_9FIRM</name>
<sequence>MKIKKKLAVTLTLLLTLSIISTNNYALENNKGNETKKEQKEEIVIKKDKDNKKLEDTSDKIKNTLSVTRISGIDRYDTSVKISEYMKTYMKPYKNIVVASGELFPDAISAGILSCHLESPLLLVKRNTIPEVVENNIREMKNLNYTAVVGGESTITRNVENNLSKYSKKKIRIAGKDRYITSQLSESSLDTILNGYPGTASDVVGVYNGNNYSDALAATPFMYNNYSKGEDKLALIAIRPNGNTSEVVRMVFGGENSVNKYKEKYRFAGQDRYKTAVEIAKAYKDLLKMDIDTIVLASGEDYPDALCAGPLASSKNAAILLTNSKTLNEDTREYIKANTNIKNIIIVGGEKSISSSVEDELKTLK</sequence>
<dbReference type="eggNOG" id="COG2247">
    <property type="taxonomic scope" value="Bacteria"/>
</dbReference>
<comment type="caution">
    <text evidence="2">The sequence shown here is derived from an EMBL/GenBank/DDBJ whole genome shotgun (WGS) entry which is preliminary data.</text>
</comment>
<proteinExistence type="predicted"/>
<dbReference type="Proteomes" id="UP000003244">
    <property type="component" value="Unassembled WGS sequence"/>
</dbReference>
<evidence type="ECO:0000256" key="1">
    <source>
        <dbReference type="SAM" id="SignalP"/>
    </source>
</evidence>
<dbReference type="RefSeq" id="WP_007788474.1">
    <property type="nucleotide sequence ID" value="NZ_ADGQ01000018.1"/>
</dbReference>
<reference evidence="2 3" key="1">
    <citation type="submission" date="2010-08" db="EMBL/GenBank/DDBJ databases">
        <authorList>
            <person name="Harkins D.M."/>
            <person name="Madupu R."/>
            <person name="Durkin A.S."/>
            <person name="Torralba M."/>
            <person name="Methe B."/>
            <person name="Sutton G.G."/>
            <person name="Nelson K.E."/>
        </authorList>
    </citation>
    <scope>NUCLEOTIDE SEQUENCE [LARGE SCALE GENOMIC DNA]</scope>
    <source>
        <strain evidence="2 3">DSM 17678</strain>
    </source>
</reference>
<dbReference type="PANTHER" id="PTHR30032">
    <property type="entry name" value="N-ACETYLMURAMOYL-L-ALANINE AMIDASE-RELATED"/>
    <property type="match status" value="1"/>
</dbReference>
<feature type="chain" id="PRO_5003133788" evidence="1">
    <location>
        <begin position="27"/>
        <end position="365"/>
    </location>
</feature>
<dbReference type="PANTHER" id="PTHR30032:SF8">
    <property type="entry name" value="GERMINATION-SPECIFIC N-ACETYLMURAMOYL-L-ALANINE AMIDASE"/>
    <property type="match status" value="1"/>
</dbReference>
<keyword evidence="1" id="KW-0732">Signal</keyword>
<accession>E0E1J7</accession>
<organism evidence="2 3">
    <name type="scientific">Peptostreptococcus stomatis DSM 17678</name>
    <dbReference type="NCBI Taxonomy" id="596315"/>
    <lineage>
        <taxon>Bacteria</taxon>
        <taxon>Bacillati</taxon>
        <taxon>Bacillota</taxon>
        <taxon>Clostridia</taxon>
        <taxon>Peptostreptococcales</taxon>
        <taxon>Peptostreptococcaceae</taxon>
        <taxon>Peptostreptococcus</taxon>
    </lineage>
</organism>
<dbReference type="InterPro" id="IPR051922">
    <property type="entry name" value="Bact_Sporulation_Assoc"/>
</dbReference>